<proteinExistence type="predicted"/>
<organism evidence="3 4">
    <name type="scientific">Microbacterium galbinum</name>
    <dbReference type="NCBI Taxonomy" id="2851646"/>
    <lineage>
        <taxon>Bacteria</taxon>
        <taxon>Bacillati</taxon>
        <taxon>Actinomycetota</taxon>
        <taxon>Actinomycetes</taxon>
        <taxon>Micrococcales</taxon>
        <taxon>Microbacteriaceae</taxon>
        <taxon>Microbacterium</taxon>
    </lineage>
</organism>
<feature type="compositionally biased region" description="Low complexity" evidence="1">
    <location>
        <begin position="40"/>
        <end position="61"/>
    </location>
</feature>
<accession>A0ABY4IJY3</accession>
<feature type="compositionally biased region" description="Polar residues" evidence="1">
    <location>
        <begin position="23"/>
        <end position="33"/>
    </location>
</feature>
<evidence type="ECO:0008006" key="5">
    <source>
        <dbReference type="Google" id="ProtNLM"/>
    </source>
</evidence>
<feature type="region of interest" description="Disordered" evidence="1">
    <location>
        <begin position="1"/>
        <end position="61"/>
    </location>
</feature>
<evidence type="ECO:0000313" key="4">
    <source>
        <dbReference type="Proteomes" id="UP000831963"/>
    </source>
</evidence>
<feature type="transmembrane region" description="Helical" evidence="2">
    <location>
        <begin position="76"/>
        <end position="98"/>
    </location>
</feature>
<dbReference type="RefSeq" id="WP_247956504.1">
    <property type="nucleotide sequence ID" value="NZ_CP078077.1"/>
</dbReference>
<evidence type="ECO:0000256" key="1">
    <source>
        <dbReference type="SAM" id="MobiDB-lite"/>
    </source>
</evidence>
<gene>
    <name evidence="3" type="ORF">KV396_00535</name>
</gene>
<sequence length="551" mass="56040">MRDDETPTTQIPAEGIDAGAGENSATAETTTFTDLIDGPDGASADSADGTADDAAGTTDTSRVSGWGRVLRGNRTLWIVALGAVVCLVAGLLVGRFLLSPDASSADAPEPGLVTAPVEFGPLSNDVTLRADVGYADAVDVKIDTSTLTGGAVVTGKTPEVGATLEPLSVALEIVGRPVIVLPGELPAYRTLRFGVSGPDVLQLKQALASVGIGAGDVNSNMFDQATAEGIAQLYAQAGYPVPESEEGTADGVRSAEEAVRSAQSGVADAEKALTAAGAGPTPVEAFQADVAVQTAVEALDAARAAGEGVPAAERALHTANLERDAIWAPRDTSSEASALESARAAVASANEALEEARQKALPFLPASEVLYLTELPRRVDAVNVQRGSIVEGAAMTVSGATVRLTGAAAEADARLLESGAEATFELPDGTEHRAVIATLKEGKDSNARWSVILEPDPLTPEQISQLQGSNVRVKIAVGATDGDVLSVPLAALTAGPGGESRVEVVESDPREGEDATTRLVVVEPGLAAKGAVEVTPVDGELDEGDLVVVGR</sequence>
<dbReference type="Gene3D" id="2.40.420.20">
    <property type="match status" value="1"/>
</dbReference>
<evidence type="ECO:0000256" key="2">
    <source>
        <dbReference type="SAM" id="Phobius"/>
    </source>
</evidence>
<protein>
    <recommendedName>
        <fullName evidence="5">Peptidoglycan binding-like domain-containing protein</fullName>
    </recommendedName>
</protein>
<keyword evidence="4" id="KW-1185">Reference proteome</keyword>
<keyword evidence="2" id="KW-0812">Transmembrane</keyword>
<reference evidence="3 4" key="1">
    <citation type="submission" date="2021-06" db="EMBL/GenBank/DDBJ databases">
        <title>Genome-based taxonomic framework of Microbacterium strains isolated from marine environment, the description of four new species and reclassification of four preexisting species.</title>
        <authorList>
            <person name="Lee S.D."/>
            <person name="Kim S.-M."/>
            <person name="Byeon Y.-S."/>
            <person name="Yang H.L."/>
            <person name="Kim I.S."/>
        </authorList>
    </citation>
    <scope>NUCLEOTIDE SEQUENCE [LARGE SCALE GENOMIC DNA]</scope>
    <source>
        <strain evidence="3 4">SSW1-36</strain>
    </source>
</reference>
<name>A0ABY4IJY3_9MICO</name>
<dbReference type="Proteomes" id="UP000831963">
    <property type="component" value="Chromosome"/>
</dbReference>
<dbReference type="EMBL" id="CP078077">
    <property type="protein sequence ID" value="UPL13065.1"/>
    <property type="molecule type" value="Genomic_DNA"/>
</dbReference>
<keyword evidence="2" id="KW-0472">Membrane</keyword>
<evidence type="ECO:0000313" key="3">
    <source>
        <dbReference type="EMBL" id="UPL13065.1"/>
    </source>
</evidence>
<keyword evidence="2" id="KW-1133">Transmembrane helix</keyword>